<dbReference type="Pfam" id="PF11566">
    <property type="entry name" value="PI31_Prot_N"/>
    <property type="match status" value="1"/>
</dbReference>
<sequence>MHMRLCNLFFRQLDEVRIERWNEFEDNYAFLYSHPEKGSKVLVKVLAIKDKVLVDALSEGSSDPIHLEINVGDYVGENGVANYDSQFKDLRKLVSVVDKEILSKLSGPSTANPSIQYPSLETIEPREIELQGPQPFHPSGVVVPPVYPTVGCSDLLPGPGAGIYPIRFFTAPDFSLLSLMSCTFWSTQFPLVEAFYHLLLIVSTVFQGWFWWHACRTQ</sequence>
<gene>
    <name evidence="5" type="ORF">ILEXP_LOCUS40056</name>
</gene>
<proteinExistence type="inferred from homology"/>
<dbReference type="Proteomes" id="UP001642360">
    <property type="component" value="Unassembled WGS sequence"/>
</dbReference>
<evidence type="ECO:0000256" key="2">
    <source>
        <dbReference type="ARBA" id="ARBA00022942"/>
    </source>
</evidence>
<feature type="domain" description="PI31 proteasome regulator N-terminal" evidence="4">
    <location>
        <begin position="19"/>
        <end position="106"/>
    </location>
</feature>
<accession>A0ABC8TSH6</accession>
<reference evidence="5 6" key="1">
    <citation type="submission" date="2024-02" db="EMBL/GenBank/DDBJ databases">
        <authorList>
            <person name="Vignale AGUSTIN F."/>
            <person name="Sosa J E."/>
            <person name="Modenutti C."/>
        </authorList>
    </citation>
    <scope>NUCLEOTIDE SEQUENCE [LARGE SCALE GENOMIC DNA]</scope>
</reference>
<dbReference type="AlphaFoldDB" id="A0ABC8TSH6"/>
<keyword evidence="3" id="KW-1133">Transmembrane helix</keyword>
<feature type="transmembrane region" description="Helical" evidence="3">
    <location>
        <begin position="194"/>
        <end position="212"/>
    </location>
</feature>
<dbReference type="PANTHER" id="PTHR13266:SF1">
    <property type="entry name" value="PROTEASOME INHIBITOR PI31 SUBUNIT"/>
    <property type="match status" value="1"/>
</dbReference>
<dbReference type="InterPro" id="IPR045128">
    <property type="entry name" value="PI31-like"/>
</dbReference>
<dbReference type="GO" id="GO:0000502">
    <property type="term" value="C:proteasome complex"/>
    <property type="evidence" value="ECO:0007669"/>
    <property type="project" value="UniProtKB-KW"/>
</dbReference>
<dbReference type="Gene3D" id="3.40.1000.30">
    <property type="match status" value="1"/>
</dbReference>
<evidence type="ECO:0000259" key="4">
    <source>
        <dbReference type="Pfam" id="PF11566"/>
    </source>
</evidence>
<comment type="similarity">
    <text evidence="1">Belongs to the proteasome inhibitor PI31 family.</text>
</comment>
<name>A0ABC8TSH6_9AQUA</name>
<dbReference type="PANTHER" id="PTHR13266">
    <property type="entry name" value="PROTEASOME INHIBITOR"/>
    <property type="match status" value="1"/>
</dbReference>
<dbReference type="InterPro" id="IPR021625">
    <property type="entry name" value="PI31_Prot_N"/>
</dbReference>
<keyword evidence="2" id="KW-0647">Proteasome</keyword>
<keyword evidence="3" id="KW-0472">Membrane</keyword>
<evidence type="ECO:0000256" key="1">
    <source>
        <dbReference type="ARBA" id="ARBA00006405"/>
    </source>
</evidence>
<dbReference type="EMBL" id="CAUOFW020005517">
    <property type="protein sequence ID" value="CAK9170560.1"/>
    <property type="molecule type" value="Genomic_DNA"/>
</dbReference>
<evidence type="ECO:0000313" key="5">
    <source>
        <dbReference type="EMBL" id="CAK9170560.1"/>
    </source>
</evidence>
<organism evidence="5 6">
    <name type="scientific">Ilex paraguariensis</name>
    <name type="common">yerba mate</name>
    <dbReference type="NCBI Taxonomy" id="185542"/>
    <lineage>
        <taxon>Eukaryota</taxon>
        <taxon>Viridiplantae</taxon>
        <taxon>Streptophyta</taxon>
        <taxon>Embryophyta</taxon>
        <taxon>Tracheophyta</taxon>
        <taxon>Spermatophyta</taxon>
        <taxon>Magnoliopsida</taxon>
        <taxon>eudicotyledons</taxon>
        <taxon>Gunneridae</taxon>
        <taxon>Pentapetalae</taxon>
        <taxon>asterids</taxon>
        <taxon>campanulids</taxon>
        <taxon>Aquifoliales</taxon>
        <taxon>Aquifoliaceae</taxon>
        <taxon>Ilex</taxon>
    </lineage>
</organism>
<evidence type="ECO:0000313" key="6">
    <source>
        <dbReference type="Proteomes" id="UP001642360"/>
    </source>
</evidence>
<evidence type="ECO:0000256" key="3">
    <source>
        <dbReference type="SAM" id="Phobius"/>
    </source>
</evidence>
<protein>
    <recommendedName>
        <fullName evidence="4">PI31 proteasome regulator N-terminal domain-containing protein</fullName>
    </recommendedName>
</protein>
<keyword evidence="6" id="KW-1185">Reference proteome</keyword>
<comment type="caution">
    <text evidence="5">The sequence shown here is derived from an EMBL/GenBank/DDBJ whole genome shotgun (WGS) entry which is preliminary data.</text>
</comment>
<keyword evidence="3" id="KW-0812">Transmembrane</keyword>